<sequence length="435" mass="50417">MIIALSMVLCCFLGHMIWEKYVIDPTLTVVETTHYSMDKVEFPAVTVCDSEKVFLPRTHEITELLTLRGYNQSDITEFYKSFSAVTRKDYEPAALVKKMHSVLDDLGYSLKILLNMFQRPCDDLIMECNWRSQPYNCSQMFKPIATIVGHCCQFDIPFFRENTNINTNYISGIDTTEALDIVVMGPAVKIDPDETDGYAMLYVYDRQDKVTLIDSFINLTPESFFDVNIYTWVIDSSENVKALPLASRKCILETDKGIGRGFYQSCMTRMILKKVVNYCKCLPFDFSSKVQVDIKEIISENECYQRCDYVQYDTEVEYVRHQRRLSKENQSASRVQVHFAQMTCMKYRREILYTWDQMLANLGGIFGLCLGGSIISVIELVWFVMELLFKILTSWFKKPVAPQEKKQVFIVSQKNLTTAKPIRKMTSNGKYKFIN</sequence>
<keyword evidence="3 12" id="KW-0813">Transport</keyword>
<dbReference type="OrthoDB" id="5874059at2759"/>
<evidence type="ECO:0000256" key="3">
    <source>
        <dbReference type="ARBA" id="ARBA00022448"/>
    </source>
</evidence>
<proteinExistence type="inferred from homology"/>
<evidence type="ECO:0000256" key="2">
    <source>
        <dbReference type="ARBA" id="ARBA00007193"/>
    </source>
</evidence>
<dbReference type="Pfam" id="PF00858">
    <property type="entry name" value="ASC"/>
    <property type="match status" value="1"/>
</dbReference>
<evidence type="ECO:0000256" key="8">
    <source>
        <dbReference type="ARBA" id="ARBA00023065"/>
    </source>
</evidence>
<evidence type="ECO:0000256" key="12">
    <source>
        <dbReference type="RuleBase" id="RU000679"/>
    </source>
</evidence>
<comment type="caution">
    <text evidence="15">The sequence shown here is derived from an EMBL/GenBank/DDBJ whole genome shotgun (WGS) entry which is preliminary data.</text>
</comment>
<evidence type="ECO:0000256" key="6">
    <source>
        <dbReference type="ARBA" id="ARBA00022989"/>
    </source>
</evidence>
<dbReference type="Gene3D" id="1.10.287.770">
    <property type="entry name" value="YojJ-like"/>
    <property type="match status" value="1"/>
</dbReference>
<evidence type="ECO:0000313" key="16">
    <source>
        <dbReference type="Proteomes" id="UP000494106"/>
    </source>
</evidence>
<keyword evidence="7" id="KW-0915">Sodium</keyword>
<comment type="similarity">
    <text evidence="2 12">Belongs to the amiloride-sensitive sodium channel (TC 1.A.6) family.</text>
</comment>
<keyword evidence="14" id="KW-0732">Signal</keyword>
<protein>
    <submittedName>
        <fullName evidence="15">Uncharacterized protein</fullName>
    </submittedName>
</protein>
<evidence type="ECO:0000256" key="4">
    <source>
        <dbReference type="ARBA" id="ARBA00022461"/>
    </source>
</evidence>
<dbReference type="EMBL" id="CADEBC010000541">
    <property type="protein sequence ID" value="CAB3250928.1"/>
    <property type="molecule type" value="Genomic_DNA"/>
</dbReference>
<keyword evidence="16" id="KW-1185">Reference proteome</keyword>
<comment type="subcellular location">
    <subcellularLocation>
        <location evidence="1">Membrane</location>
        <topology evidence="1">Multi-pass membrane protein</topology>
    </subcellularLocation>
</comment>
<evidence type="ECO:0000256" key="1">
    <source>
        <dbReference type="ARBA" id="ARBA00004141"/>
    </source>
</evidence>
<evidence type="ECO:0000256" key="14">
    <source>
        <dbReference type="SAM" id="SignalP"/>
    </source>
</evidence>
<dbReference type="PRINTS" id="PR01078">
    <property type="entry name" value="AMINACHANNEL"/>
</dbReference>
<dbReference type="GO" id="GO:0015280">
    <property type="term" value="F:ligand-gated sodium channel activity"/>
    <property type="evidence" value="ECO:0007669"/>
    <property type="project" value="TreeGrafter"/>
</dbReference>
<dbReference type="Proteomes" id="UP000494106">
    <property type="component" value="Unassembled WGS sequence"/>
</dbReference>
<evidence type="ECO:0000256" key="7">
    <source>
        <dbReference type="ARBA" id="ARBA00023053"/>
    </source>
</evidence>
<dbReference type="PANTHER" id="PTHR11690:SF237">
    <property type="entry name" value="PICKPOCKET 16-RELATED"/>
    <property type="match status" value="1"/>
</dbReference>
<keyword evidence="10 12" id="KW-0739">Sodium transport</keyword>
<accession>A0A8S1AXD5</accession>
<gene>
    <name evidence="15" type="ORF">APLA_LOCUS12803</name>
</gene>
<evidence type="ECO:0000256" key="9">
    <source>
        <dbReference type="ARBA" id="ARBA00023136"/>
    </source>
</evidence>
<reference evidence="15 16" key="1">
    <citation type="submission" date="2020-04" db="EMBL/GenBank/DDBJ databases">
        <authorList>
            <person name="Wallbank WR R."/>
            <person name="Pardo Diaz C."/>
            <person name="Kozak K."/>
            <person name="Martin S."/>
            <person name="Jiggins C."/>
            <person name="Moest M."/>
            <person name="Warren A I."/>
            <person name="Byers J.R.P. K."/>
            <person name="Montejo-Kovacevich G."/>
            <person name="Yen C E."/>
        </authorList>
    </citation>
    <scope>NUCLEOTIDE SEQUENCE [LARGE SCALE GENOMIC DNA]</scope>
</reference>
<organism evidence="15 16">
    <name type="scientific">Arctia plantaginis</name>
    <name type="common">Wood tiger moth</name>
    <name type="synonym">Phalaena plantaginis</name>
    <dbReference type="NCBI Taxonomy" id="874455"/>
    <lineage>
        <taxon>Eukaryota</taxon>
        <taxon>Metazoa</taxon>
        <taxon>Ecdysozoa</taxon>
        <taxon>Arthropoda</taxon>
        <taxon>Hexapoda</taxon>
        <taxon>Insecta</taxon>
        <taxon>Pterygota</taxon>
        <taxon>Neoptera</taxon>
        <taxon>Endopterygota</taxon>
        <taxon>Lepidoptera</taxon>
        <taxon>Glossata</taxon>
        <taxon>Ditrysia</taxon>
        <taxon>Noctuoidea</taxon>
        <taxon>Erebidae</taxon>
        <taxon>Arctiinae</taxon>
        <taxon>Arctia</taxon>
    </lineage>
</organism>
<dbReference type="PANTHER" id="PTHR11690">
    <property type="entry name" value="AMILORIDE-SENSITIVE SODIUM CHANNEL-RELATED"/>
    <property type="match status" value="1"/>
</dbReference>
<evidence type="ECO:0000256" key="10">
    <source>
        <dbReference type="ARBA" id="ARBA00023201"/>
    </source>
</evidence>
<evidence type="ECO:0000313" key="15">
    <source>
        <dbReference type="EMBL" id="CAB3250928.1"/>
    </source>
</evidence>
<evidence type="ECO:0000256" key="13">
    <source>
        <dbReference type="SAM" id="Phobius"/>
    </source>
</evidence>
<keyword evidence="6 13" id="KW-1133">Transmembrane helix</keyword>
<feature type="chain" id="PRO_5035929756" evidence="14">
    <location>
        <begin position="20"/>
        <end position="435"/>
    </location>
</feature>
<keyword evidence="9 13" id="KW-0472">Membrane</keyword>
<keyword evidence="4 12" id="KW-0894">Sodium channel</keyword>
<evidence type="ECO:0000256" key="11">
    <source>
        <dbReference type="ARBA" id="ARBA00023303"/>
    </source>
</evidence>
<name>A0A8S1AXD5_ARCPL</name>
<feature type="signal peptide" evidence="14">
    <location>
        <begin position="1"/>
        <end position="19"/>
    </location>
</feature>
<dbReference type="GO" id="GO:0005886">
    <property type="term" value="C:plasma membrane"/>
    <property type="evidence" value="ECO:0007669"/>
    <property type="project" value="TreeGrafter"/>
</dbReference>
<keyword evidence="8 12" id="KW-0406">Ion transport</keyword>
<evidence type="ECO:0000256" key="5">
    <source>
        <dbReference type="ARBA" id="ARBA00022692"/>
    </source>
</evidence>
<dbReference type="InterPro" id="IPR001873">
    <property type="entry name" value="ENaC"/>
</dbReference>
<feature type="transmembrane region" description="Helical" evidence="13">
    <location>
        <begin position="365"/>
        <end position="389"/>
    </location>
</feature>
<keyword evidence="5 12" id="KW-0812">Transmembrane</keyword>
<dbReference type="AlphaFoldDB" id="A0A8S1AXD5"/>
<keyword evidence="11 12" id="KW-0407">Ion channel</keyword>